<name>A0A6S6QV37_9FIRM</name>
<proteinExistence type="inferred from homology"/>
<dbReference type="EMBL" id="AP023367">
    <property type="protein sequence ID" value="BCJ92939.1"/>
    <property type="molecule type" value="Genomic_DNA"/>
</dbReference>
<reference evidence="6 7" key="1">
    <citation type="journal article" date="2016" name="Int. J. Syst. Evol. Microbiol.">
        <title>Descriptions of Anaerotaenia torta gen. nov., sp. nov. and Anaerocolumna cellulosilytica gen. nov., sp. nov. isolated from a methanogenic reactor of cattle waste.</title>
        <authorList>
            <person name="Uek A."/>
            <person name="Ohtaki Y."/>
            <person name="Kaku N."/>
            <person name="Ueki K."/>
        </authorList>
    </citation>
    <scope>NUCLEOTIDE SEQUENCE [LARGE SCALE GENOMIC DNA]</scope>
    <source>
        <strain evidence="6 7">SN021</strain>
    </source>
</reference>
<dbReference type="RefSeq" id="WP_184092641.1">
    <property type="nucleotide sequence ID" value="NZ_AP023367.1"/>
</dbReference>
<keyword evidence="5" id="KW-0964">Secreted</keyword>
<gene>
    <name evidence="6" type="ORF">acsn021_05080</name>
</gene>
<evidence type="ECO:0000313" key="7">
    <source>
        <dbReference type="Proteomes" id="UP000515561"/>
    </source>
</evidence>
<dbReference type="Pfam" id="PF07195">
    <property type="entry name" value="FliD_C"/>
    <property type="match status" value="1"/>
</dbReference>
<protein>
    <recommendedName>
        <fullName evidence="5">Flagellar hook-associated protein 2</fullName>
        <shortName evidence="5">HAP2</shortName>
    </recommendedName>
    <alternativeName>
        <fullName evidence="5">Flagellar cap protein</fullName>
    </alternativeName>
</protein>
<dbReference type="PANTHER" id="PTHR30288:SF0">
    <property type="entry name" value="FLAGELLAR HOOK-ASSOCIATED PROTEIN 2"/>
    <property type="match status" value="1"/>
</dbReference>
<dbReference type="InterPro" id="IPR003481">
    <property type="entry name" value="FliD_N"/>
</dbReference>
<dbReference type="GO" id="GO:0007155">
    <property type="term" value="P:cell adhesion"/>
    <property type="evidence" value="ECO:0007669"/>
    <property type="project" value="InterPro"/>
</dbReference>
<keyword evidence="4 5" id="KW-0975">Bacterial flagellum</keyword>
<dbReference type="KEGG" id="acel:acsn021_05080"/>
<evidence type="ECO:0000256" key="5">
    <source>
        <dbReference type="RuleBase" id="RU362066"/>
    </source>
</evidence>
<accession>A0A6S6QV37</accession>
<evidence type="ECO:0000256" key="1">
    <source>
        <dbReference type="ARBA" id="ARBA00009764"/>
    </source>
</evidence>
<comment type="similarity">
    <text evidence="1 5">Belongs to the FliD family.</text>
</comment>
<dbReference type="PANTHER" id="PTHR30288">
    <property type="entry name" value="FLAGELLAR CAP/ASSEMBLY PROTEIN FLID"/>
    <property type="match status" value="1"/>
</dbReference>
<keyword evidence="7" id="KW-1185">Reference proteome</keyword>
<dbReference type="InterPro" id="IPR010809">
    <property type="entry name" value="FliD_C"/>
</dbReference>
<evidence type="ECO:0000313" key="6">
    <source>
        <dbReference type="EMBL" id="BCJ92939.1"/>
    </source>
</evidence>
<keyword evidence="3" id="KW-0175">Coiled coil</keyword>
<dbReference type="AlphaFoldDB" id="A0A6S6QV37"/>
<dbReference type="InterPro" id="IPR040026">
    <property type="entry name" value="FliD"/>
</dbReference>
<comment type="subunit">
    <text evidence="2 5">Homopentamer.</text>
</comment>
<dbReference type="Pfam" id="PF02465">
    <property type="entry name" value="FliD_N"/>
    <property type="match status" value="1"/>
</dbReference>
<evidence type="ECO:0000256" key="3">
    <source>
        <dbReference type="ARBA" id="ARBA00023054"/>
    </source>
</evidence>
<comment type="function">
    <text evidence="5">Required for morphogenesis and for the elongation of the flagellar filament by facilitating polymerization of the flagellin monomers at the tip of growing filament. Forms a capping structure, which prevents flagellin subunits (transported through the central channel of the flagellum) from leaking out without polymerization at the distal end.</text>
</comment>
<evidence type="ECO:0000256" key="4">
    <source>
        <dbReference type="ARBA" id="ARBA00023143"/>
    </source>
</evidence>
<sequence length="707" mass="77460">MAVRMTGLISGMDTESLIKELVNAQKLKNKKVSDKLVKSEWKEEKWKELNTKLFKLYNESLSKMRLQGSYLTKKVSSSNENVLEATGNANSAEGSHVISDIKLASAQYVTSGVIKHNGENATGTTKLKDIGIGVETLVRFTNGNKVKTLEVTKDTTIDDLVKVAQSAGLTANFDKSQGRLFISSKYSGEDNTFGITASTSTATSVKNNILDSVGYSTLSTKDKGKVDSALIVLTNDTSVQADIDVATKILADYAEAKTKRSIENTVDQAIRAEITPVATTAEEENIRTEVLEQQIVLIKEEARKNGATEEEINAITKDTLTEEQLAAIQTKQDEKITASSKRIKAAVETKVAEAIAAEKEITPDNRYTKAIEDNQTAIDTAVNEMENLASTFVTNSKIPESDANALLQNLQLDALDKDGKRISTGTSLSTIVAAENSQVKYNGVVITGTSNTISVNGLTLNLKGDLPAGQSINLTVSNNVDANYDMVKNFIKSYNELLAEMNKLYYADSSRGYDPLSDEEKEAMSDDQIEKWESKIKDSGLRRDSSLGSLLDAMKTAMMSSVEVNGKKFSLASFGVETSTDYTEKGLLHIYGNSEDSVYSQKTDKLKKALTENPEDAIAALSGIFQNLYDTVYDKTKAIPNVRSVFTAYNDKLIDKEQTDYKKKIKVLEKKLTEMENRYYKQFSAMETALAKLQSQSNSLAGLFGSQ</sequence>
<dbReference type="GO" id="GO:0009424">
    <property type="term" value="C:bacterial-type flagellum hook"/>
    <property type="evidence" value="ECO:0007669"/>
    <property type="project" value="UniProtKB-UniRule"/>
</dbReference>
<dbReference type="Proteomes" id="UP000515561">
    <property type="component" value="Chromosome"/>
</dbReference>
<dbReference type="GO" id="GO:0071973">
    <property type="term" value="P:bacterial-type flagellum-dependent cell motility"/>
    <property type="evidence" value="ECO:0007669"/>
    <property type="project" value="TreeGrafter"/>
</dbReference>
<comment type="subcellular location">
    <subcellularLocation>
        <location evidence="5">Secreted</location>
    </subcellularLocation>
    <subcellularLocation>
        <location evidence="5">Bacterial flagellum</location>
    </subcellularLocation>
</comment>
<organism evidence="6 7">
    <name type="scientific">Anaerocolumna cellulosilytica</name>
    <dbReference type="NCBI Taxonomy" id="433286"/>
    <lineage>
        <taxon>Bacteria</taxon>
        <taxon>Bacillati</taxon>
        <taxon>Bacillota</taxon>
        <taxon>Clostridia</taxon>
        <taxon>Lachnospirales</taxon>
        <taxon>Lachnospiraceae</taxon>
        <taxon>Anaerocolumna</taxon>
    </lineage>
</organism>
<dbReference type="GO" id="GO:0005576">
    <property type="term" value="C:extracellular region"/>
    <property type="evidence" value="ECO:0007669"/>
    <property type="project" value="UniProtKB-SubCell"/>
</dbReference>
<dbReference type="GO" id="GO:0009421">
    <property type="term" value="C:bacterial-type flagellum filament cap"/>
    <property type="evidence" value="ECO:0007669"/>
    <property type="project" value="InterPro"/>
</dbReference>
<evidence type="ECO:0000256" key="2">
    <source>
        <dbReference type="ARBA" id="ARBA00011255"/>
    </source>
</evidence>